<gene>
    <name evidence="4" type="ORF">N495_05895</name>
</gene>
<dbReference type="CDD" id="cd01448">
    <property type="entry name" value="TST_Repeat_1"/>
    <property type="match status" value="1"/>
</dbReference>
<protein>
    <submittedName>
        <fullName evidence="4">Thiosulfate sulfurtransferase</fullName>
    </submittedName>
</protein>
<evidence type="ECO:0000313" key="5">
    <source>
        <dbReference type="Proteomes" id="UP000032250"/>
    </source>
</evidence>
<dbReference type="AlphaFoldDB" id="A0A0D1AJ51"/>
<feature type="domain" description="Rhodanese" evidence="3">
    <location>
        <begin position="332"/>
        <end position="453"/>
    </location>
</feature>
<dbReference type="Pfam" id="PF00581">
    <property type="entry name" value="Rhodanese"/>
    <property type="match status" value="3"/>
</dbReference>
<dbReference type="EMBL" id="JXSU01000007">
    <property type="protein sequence ID" value="KIS23134.1"/>
    <property type="molecule type" value="Genomic_DNA"/>
</dbReference>
<dbReference type="CDD" id="cd01449">
    <property type="entry name" value="TST_Repeat_2"/>
    <property type="match status" value="1"/>
</dbReference>
<keyword evidence="2" id="KW-0677">Repeat</keyword>
<evidence type="ECO:0000313" key="4">
    <source>
        <dbReference type="EMBL" id="KIS23134.1"/>
    </source>
</evidence>
<dbReference type="InterPro" id="IPR045078">
    <property type="entry name" value="TST/MPST-like"/>
</dbReference>
<proteinExistence type="predicted"/>
<organism evidence="4 5">
    <name type="scientific">Clostridium botulinum B2 450</name>
    <dbReference type="NCBI Taxonomy" id="1379739"/>
    <lineage>
        <taxon>Bacteria</taxon>
        <taxon>Bacillati</taxon>
        <taxon>Bacillota</taxon>
        <taxon>Clostridia</taxon>
        <taxon>Eubacteriales</taxon>
        <taxon>Clostridiaceae</taxon>
        <taxon>Clostridium</taxon>
    </lineage>
</organism>
<dbReference type="HOGENOM" id="CLU_031618_2_0_9"/>
<dbReference type="InterPro" id="IPR001763">
    <property type="entry name" value="Rhodanese-like_dom"/>
</dbReference>
<evidence type="ECO:0000256" key="2">
    <source>
        <dbReference type="ARBA" id="ARBA00022737"/>
    </source>
</evidence>
<dbReference type="Gene3D" id="3.40.250.10">
    <property type="entry name" value="Rhodanese-like domain"/>
    <property type="match status" value="3"/>
</dbReference>
<evidence type="ECO:0000256" key="1">
    <source>
        <dbReference type="ARBA" id="ARBA00022679"/>
    </source>
</evidence>
<evidence type="ECO:0000259" key="3">
    <source>
        <dbReference type="PROSITE" id="PS50206"/>
    </source>
</evidence>
<accession>A0A0D1AJ51</accession>
<dbReference type="PROSITE" id="PS50206">
    <property type="entry name" value="RHODANESE_3"/>
    <property type="match status" value="3"/>
</dbReference>
<dbReference type="InterPro" id="IPR036873">
    <property type="entry name" value="Rhodanese-like_dom_sf"/>
</dbReference>
<dbReference type="OrthoDB" id="9770030at2"/>
<dbReference type="SMART" id="SM00450">
    <property type="entry name" value="RHOD"/>
    <property type="match status" value="3"/>
</dbReference>
<keyword evidence="1 4" id="KW-0808">Transferase</keyword>
<dbReference type="GO" id="GO:0004792">
    <property type="term" value="F:thiosulfate-cyanide sulfurtransferase activity"/>
    <property type="evidence" value="ECO:0007669"/>
    <property type="project" value="TreeGrafter"/>
</dbReference>
<dbReference type="SUPFAM" id="SSF52821">
    <property type="entry name" value="Rhodanese/Cell cycle control phosphatase"/>
    <property type="match status" value="3"/>
</dbReference>
<dbReference type="PANTHER" id="PTHR11364">
    <property type="entry name" value="THIOSULFATE SULFERTANSFERASE"/>
    <property type="match status" value="1"/>
</dbReference>
<dbReference type="RefSeq" id="WP_080333504.1">
    <property type="nucleotide sequence ID" value="NZ_JXSU01000007.1"/>
</dbReference>
<feature type="domain" description="Rhodanese" evidence="3">
    <location>
        <begin position="189"/>
        <end position="298"/>
    </location>
</feature>
<dbReference type="PROSITE" id="PS51257">
    <property type="entry name" value="PROKAR_LIPOPROTEIN"/>
    <property type="match status" value="1"/>
</dbReference>
<comment type="caution">
    <text evidence="4">The sequence shown here is derived from an EMBL/GenBank/DDBJ whole genome shotgun (WGS) entry which is preliminary data.</text>
</comment>
<name>A0A0D1AJ51_CLOBO</name>
<feature type="domain" description="Rhodanese" evidence="3">
    <location>
        <begin position="52"/>
        <end position="162"/>
    </location>
</feature>
<reference evidence="4 5" key="1">
    <citation type="submission" date="2014-06" db="EMBL/GenBank/DDBJ databases">
        <title>Genome characterization of distinct group I Clostridium botulinum lineages.</title>
        <authorList>
            <person name="Giordani F."/>
            <person name="Anselmo A."/>
            <person name="Fillo S."/>
            <person name="Palozzi A.M."/>
            <person name="Fortunato A."/>
            <person name="Gentile B."/>
            <person name="Ciammaruconi A."/>
            <person name="Anniballi F."/>
            <person name="De Medici D."/>
            <person name="Lista F."/>
        </authorList>
    </citation>
    <scope>NUCLEOTIDE SEQUENCE [LARGE SCALE GENOMIC DNA]</scope>
    <source>
        <strain evidence="4 5">B2 450</strain>
    </source>
</reference>
<dbReference type="PANTHER" id="PTHR11364:SF27">
    <property type="entry name" value="SULFURTRANSFERASE"/>
    <property type="match status" value="1"/>
</dbReference>
<sequence length="460" mass="51739">MKKNFKGIVLLLFGIMMFTLIGCTSNQKTEKKEESTSLVKEIKTDELKKNITSKEWVVLDTRSNDAFNGWKLDGVKRGGHIKGATDFSANWLKVEDTEKNKEKRLEESLKNKGITKDKNVVLYDANGKDAEEVAKYLNKKGITKLYKYDVKEWAENDKLAMESYPNYQMLVPASWVNDLINNKKPETFKGDKYKVFEVSWGDESKAEDYKKGHIKSAVHINTDEVEKGPVWNRLPDKDLEKFAKNNGITADTTVVLYGADSMPSFRVAAILKYMGVKDVRVLNGGTAAWTSAGYELDTKSNKKTPVDSFGAAVPLNKGYIVDLPEAKEILKDKEGSKLVDIRSWDEFIGKTSGYDYIKAKGRPAGAVWGHAGSDSSHLEDFRNVDNTMRNPSEILAMWEKEGIKPDQKLSFYCGTGWRAAEVLIYADVMGLKNISLYDGGWNEWSANKNNPIEVGEPSKK</sequence>
<dbReference type="PATRIC" id="fig|1379739.3.peg.1508"/>
<dbReference type="Proteomes" id="UP000032250">
    <property type="component" value="Unassembled WGS sequence"/>
</dbReference>